<comment type="similarity">
    <text evidence="5">Belongs to the DNA photolyase family.</text>
</comment>
<keyword evidence="3 5" id="KW-0274">FAD</keyword>
<dbReference type="Proteomes" id="UP001197247">
    <property type="component" value="Unassembled WGS sequence"/>
</dbReference>
<reference evidence="7 8" key="1">
    <citation type="submission" date="2021-05" db="EMBL/GenBank/DDBJ databases">
        <title>Kineosporia and Streptomyces sp. nov. two new marine actinobacteria isolated from Coral.</title>
        <authorList>
            <person name="Buangrab K."/>
            <person name="Sutthacheep M."/>
            <person name="Yeemin T."/>
            <person name="Harunari E."/>
            <person name="Igarashi Y."/>
            <person name="Kanchanasin P."/>
            <person name="Tanasupawat S."/>
            <person name="Phongsopitanun W."/>
        </authorList>
    </citation>
    <scope>NUCLEOTIDE SEQUENCE [LARGE SCALE GENOMIC DNA]</scope>
    <source>
        <strain evidence="7 8">J2-2</strain>
    </source>
</reference>
<name>A0ABS5TPJ3_9ACTN</name>
<evidence type="ECO:0000259" key="6">
    <source>
        <dbReference type="PROSITE" id="PS51645"/>
    </source>
</evidence>
<dbReference type="PANTHER" id="PTHR11455:SF9">
    <property type="entry name" value="CRYPTOCHROME CIRCADIAN CLOCK 5 ISOFORM X1"/>
    <property type="match status" value="1"/>
</dbReference>
<evidence type="ECO:0000313" key="7">
    <source>
        <dbReference type="EMBL" id="MBT0773029.1"/>
    </source>
</evidence>
<organism evidence="7 8">
    <name type="scientific">Kineosporia corallincola</name>
    <dbReference type="NCBI Taxonomy" id="2835133"/>
    <lineage>
        <taxon>Bacteria</taxon>
        <taxon>Bacillati</taxon>
        <taxon>Actinomycetota</taxon>
        <taxon>Actinomycetes</taxon>
        <taxon>Kineosporiales</taxon>
        <taxon>Kineosporiaceae</taxon>
        <taxon>Kineosporia</taxon>
    </lineage>
</organism>
<dbReference type="PROSITE" id="PS00394">
    <property type="entry name" value="DNA_PHOTOLYASES_1_1"/>
    <property type="match status" value="1"/>
</dbReference>
<dbReference type="InterPro" id="IPR005101">
    <property type="entry name" value="Cryptochr/Photolyase_FAD-bd"/>
</dbReference>
<dbReference type="RefSeq" id="WP_214159567.1">
    <property type="nucleotide sequence ID" value="NZ_JAHBAY010000015.1"/>
</dbReference>
<feature type="domain" description="Photolyase/cryptochrome alpha/beta" evidence="6">
    <location>
        <begin position="6"/>
        <end position="134"/>
    </location>
</feature>
<comment type="cofactor">
    <cofactor evidence="1">
        <name>FAD</name>
        <dbReference type="ChEBI" id="CHEBI:57692"/>
    </cofactor>
</comment>
<protein>
    <submittedName>
        <fullName evidence="7">Deoxyribodipyrimidine photo-lyase</fullName>
    </submittedName>
</protein>
<dbReference type="InterPro" id="IPR006050">
    <property type="entry name" value="DNA_photolyase_N"/>
</dbReference>
<evidence type="ECO:0000256" key="4">
    <source>
        <dbReference type="ARBA" id="ARBA00022991"/>
    </source>
</evidence>
<dbReference type="InterPro" id="IPR036134">
    <property type="entry name" value="Crypto/Photolyase_FAD-like_sf"/>
</dbReference>
<evidence type="ECO:0000313" key="8">
    <source>
        <dbReference type="Proteomes" id="UP001197247"/>
    </source>
</evidence>
<sequence length="458" mass="51258">MSDQSPPSIVLFTRDLRVHDNPALHAAAGAGPVVPLFVLDPKILDGDYNRPNRARFLAESLADLDAALTKRGAGLVVRRGEVAGEVASVVRETGARAVHLAGDASGFSHRREDRLREALDPLDCELHVHDDSLFVVPPGQITATGKTHMSVFSPYHRKWEKESRRAPLAAPRKLTVPSGLRAGTVPTAAQISKGDTAPNMSAGGETAGRKLFRAWLDQRAEGYADDHDDLAGDRTSRISPYLHFGCLSPLEVVTRAWDVAPAFTRQMAWRDFHAQVLAANPRSTRVDLRTRHDRWRTGKDAEREFTAWKQGRTGWPLVDACMRQLVDEGWMHNRGRLVVGHFLCKTLYLDWRWGAQFFVDHLIDGDTANNTMNWQWVAGTGTDSRFNRILSVNSQAERYDPNGDYVRRYLPELSGVAGSQVHTPWKLDPDVRRKLDYPEPVVDVREGNDRFLAARGKR</sequence>
<dbReference type="SUPFAM" id="SSF52425">
    <property type="entry name" value="Cryptochrome/photolyase, N-terminal domain"/>
    <property type="match status" value="1"/>
</dbReference>
<dbReference type="PRINTS" id="PR00147">
    <property type="entry name" value="DNAPHOTLYASE"/>
</dbReference>
<dbReference type="InterPro" id="IPR002081">
    <property type="entry name" value="Cryptochrome/DNA_photolyase_1"/>
</dbReference>
<keyword evidence="4 5" id="KW-0157">Chromophore</keyword>
<proteinExistence type="inferred from homology"/>
<evidence type="ECO:0000256" key="5">
    <source>
        <dbReference type="RuleBase" id="RU004182"/>
    </source>
</evidence>
<comment type="caution">
    <text evidence="7">The sequence shown here is derived from an EMBL/GenBank/DDBJ whole genome shotgun (WGS) entry which is preliminary data.</text>
</comment>
<keyword evidence="2 5" id="KW-0285">Flavoprotein</keyword>
<evidence type="ECO:0000256" key="3">
    <source>
        <dbReference type="ARBA" id="ARBA00022827"/>
    </source>
</evidence>
<dbReference type="Gene3D" id="3.40.50.620">
    <property type="entry name" value="HUPs"/>
    <property type="match status" value="1"/>
</dbReference>
<dbReference type="InterPro" id="IPR014729">
    <property type="entry name" value="Rossmann-like_a/b/a_fold"/>
</dbReference>
<dbReference type="Pfam" id="PF03441">
    <property type="entry name" value="FAD_binding_7"/>
    <property type="match status" value="1"/>
</dbReference>
<keyword evidence="8" id="KW-1185">Reference proteome</keyword>
<dbReference type="SUPFAM" id="SSF48173">
    <property type="entry name" value="Cryptochrome/photolyase FAD-binding domain"/>
    <property type="match status" value="1"/>
</dbReference>
<dbReference type="InterPro" id="IPR018394">
    <property type="entry name" value="DNA_photolyase_1_CS_C"/>
</dbReference>
<gene>
    <name evidence="7" type="ORF">KIH74_29065</name>
</gene>
<dbReference type="InterPro" id="IPR036155">
    <property type="entry name" value="Crypto/Photolyase_N_sf"/>
</dbReference>
<dbReference type="Gene3D" id="1.10.579.10">
    <property type="entry name" value="DNA Cyclobutane Dipyrimidine Photolyase, subunit A, domain 3"/>
    <property type="match status" value="1"/>
</dbReference>
<evidence type="ECO:0000256" key="1">
    <source>
        <dbReference type="ARBA" id="ARBA00001974"/>
    </source>
</evidence>
<dbReference type="PANTHER" id="PTHR11455">
    <property type="entry name" value="CRYPTOCHROME"/>
    <property type="match status" value="1"/>
</dbReference>
<dbReference type="EMBL" id="JAHBAY010000015">
    <property type="protein sequence ID" value="MBT0773029.1"/>
    <property type="molecule type" value="Genomic_DNA"/>
</dbReference>
<evidence type="ECO:0000256" key="2">
    <source>
        <dbReference type="ARBA" id="ARBA00022630"/>
    </source>
</evidence>
<dbReference type="PROSITE" id="PS51645">
    <property type="entry name" value="PHR_CRY_ALPHA_BETA"/>
    <property type="match status" value="1"/>
</dbReference>
<dbReference type="Pfam" id="PF00875">
    <property type="entry name" value="DNA_photolyase"/>
    <property type="match status" value="1"/>
</dbReference>
<dbReference type="Gene3D" id="1.25.40.80">
    <property type="match status" value="1"/>
</dbReference>
<accession>A0ABS5TPJ3</accession>